<dbReference type="PANTHER" id="PTHR44858:SF1">
    <property type="entry name" value="UDP-N-ACETYLGLUCOSAMINE--PEPTIDE N-ACETYLGLUCOSAMINYLTRANSFERASE SPINDLY-RELATED"/>
    <property type="match status" value="1"/>
</dbReference>
<dbReference type="PANTHER" id="PTHR44858">
    <property type="entry name" value="TETRATRICOPEPTIDE REPEAT PROTEIN 6"/>
    <property type="match status" value="1"/>
</dbReference>
<dbReference type="InterPro" id="IPR050498">
    <property type="entry name" value="Ycf3"/>
</dbReference>
<evidence type="ECO:0000313" key="6">
    <source>
        <dbReference type="EMBL" id="CAF1511189.1"/>
    </source>
</evidence>
<comment type="caution">
    <text evidence="5">The sequence shown here is derived from an EMBL/GenBank/DDBJ whole genome shotgun (WGS) entry which is preliminary data.</text>
</comment>
<sequence>MIESRTKKVSSSRNKPKTETNEDLSDKRLQPAKDQDDVILMEKTHPPTTVQSTFQSREASQEAKQIQRGRQRALEGDYRTAVAIFNAISPATLQSLYYCGCARLELGDYIEIHRAIGDFDQALEFPSQYSDGRVNYKRAFAYQLIGRYTEALIDYTTYIRCNQNDTRVHKGYLSRGLVYSEIKQHEKALRDITDANNLCSQSIKYYIYCLARAQMSDNQYKEAQTTFDKLKEICHNECDSVTVTFHSYFYYGIAEYELHEYSDALEHFNQALQCALKKKDQIETLFYIGLTHYASGKVDLAKKMFEDILKQDGSYTKALFRLGMLHSHDDDGHSQALYYLTRTHQLVPHRSDILYERGELHYKMGELNACIRDKRLALQLERMDTDLSTLKHYYEFLIEQFSSMEKTQSNLSHECYLINALLLDQKFRLSQDLNSESMPKKTYCKIMHFCEQAIGKGRNDIHSGLSFAVLCTLHKNQKHAAAAMTNLDQFNDALDQSPEIENAWQHILDEVREFKEKQTTTLPEKFENIFQMNSEEMKNLLVSLLVSKLVDLQKMNTNRHEIKLDEQLFINDVNNNRKIFYTKMRSSLSHKFTAMAVTSGDGDNEPIVKHDRTGTESNIADGLGLLSDIIGGVIPVGNTVVSTAAKGISSLLKKHEYDKYQTRISSLIEDRDIFELTDLARRIARELADRYEEQLLRLKSKFDEPPTFCRYCLRICRCFRRKNKVDDSSETKQLSIESPSRYVAQFGVAFVVQTILDKNSEDIKIFSGIETNDLAKNLVELICCAKPNLTSKVLRRMNLHEYKNLPYTPLSNMNTDENLSPWYLYDFYQKPGISIRNENGEIVPQNPLSWMDANLYGYRLGTSEEYDDLLKREKTRIENKCKIHCC</sequence>
<dbReference type="Proteomes" id="UP000663852">
    <property type="component" value="Unassembled WGS sequence"/>
</dbReference>
<keyword evidence="1" id="KW-0677">Repeat</keyword>
<gene>
    <name evidence="6" type="ORF">EDS130_LOCUS43257</name>
    <name evidence="5" type="ORF">XAT740_LOCUS22249</name>
</gene>
<dbReference type="PROSITE" id="PS50005">
    <property type="entry name" value="TPR"/>
    <property type="match status" value="1"/>
</dbReference>
<evidence type="ECO:0000256" key="4">
    <source>
        <dbReference type="SAM" id="MobiDB-lite"/>
    </source>
</evidence>
<name>A0A814UPN0_ADIRI</name>
<accession>A0A814UPN0</accession>
<dbReference type="EMBL" id="CAJNOJ010000695">
    <property type="protein sequence ID" value="CAF1511189.1"/>
    <property type="molecule type" value="Genomic_DNA"/>
</dbReference>
<evidence type="ECO:0000256" key="3">
    <source>
        <dbReference type="PROSITE-ProRule" id="PRU00339"/>
    </source>
</evidence>
<dbReference type="InterPro" id="IPR019734">
    <property type="entry name" value="TPR_rpt"/>
</dbReference>
<feature type="region of interest" description="Disordered" evidence="4">
    <location>
        <begin position="1"/>
        <end position="37"/>
    </location>
</feature>
<dbReference type="OrthoDB" id="1926212at2759"/>
<dbReference type="EMBL" id="CAJNOR010001629">
    <property type="protein sequence ID" value="CAF1174970.1"/>
    <property type="molecule type" value="Genomic_DNA"/>
</dbReference>
<evidence type="ECO:0000256" key="2">
    <source>
        <dbReference type="ARBA" id="ARBA00022803"/>
    </source>
</evidence>
<evidence type="ECO:0000313" key="5">
    <source>
        <dbReference type="EMBL" id="CAF1174970.1"/>
    </source>
</evidence>
<dbReference type="SUPFAM" id="SSF48452">
    <property type="entry name" value="TPR-like"/>
    <property type="match status" value="1"/>
</dbReference>
<protein>
    <submittedName>
        <fullName evidence="5">Uncharacterized protein</fullName>
    </submittedName>
</protein>
<keyword evidence="7" id="KW-1185">Reference proteome</keyword>
<dbReference type="Pfam" id="PF13174">
    <property type="entry name" value="TPR_6"/>
    <property type="match status" value="1"/>
</dbReference>
<dbReference type="GO" id="GO:0046813">
    <property type="term" value="P:receptor-mediated virion attachment to host cell"/>
    <property type="evidence" value="ECO:0007669"/>
    <property type="project" value="TreeGrafter"/>
</dbReference>
<keyword evidence="2 3" id="KW-0802">TPR repeat</keyword>
<organism evidence="5 7">
    <name type="scientific">Adineta ricciae</name>
    <name type="common">Rotifer</name>
    <dbReference type="NCBI Taxonomy" id="249248"/>
    <lineage>
        <taxon>Eukaryota</taxon>
        <taxon>Metazoa</taxon>
        <taxon>Spiralia</taxon>
        <taxon>Gnathifera</taxon>
        <taxon>Rotifera</taxon>
        <taxon>Eurotatoria</taxon>
        <taxon>Bdelloidea</taxon>
        <taxon>Adinetida</taxon>
        <taxon>Adinetidae</taxon>
        <taxon>Adineta</taxon>
    </lineage>
</organism>
<reference evidence="5" key="1">
    <citation type="submission" date="2021-02" db="EMBL/GenBank/DDBJ databases">
        <authorList>
            <person name="Nowell W R."/>
        </authorList>
    </citation>
    <scope>NUCLEOTIDE SEQUENCE</scope>
</reference>
<dbReference type="InterPro" id="IPR011990">
    <property type="entry name" value="TPR-like_helical_dom_sf"/>
</dbReference>
<proteinExistence type="predicted"/>
<evidence type="ECO:0000313" key="7">
    <source>
        <dbReference type="Proteomes" id="UP000663828"/>
    </source>
</evidence>
<evidence type="ECO:0000256" key="1">
    <source>
        <dbReference type="ARBA" id="ARBA00022737"/>
    </source>
</evidence>
<feature type="compositionally biased region" description="Basic and acidic residues" evidence="4">
    <location>
        <begin position="16"/>
        <end position="37"/>
    </location>
</feature>
<dbReference type="Proteomes" id="UP000663828">
    <property type="component" value="Unassembled WGS sequence"/>
</dbReference>
<dbReference type="SMART" id="SM00028">
    <property type="entry name" value="TPR"/>
    <property type="match status" value="5"/>
</dbReference>
<dbReference type="Gene3D" id="1.25.40.10">
    <property type="entry name" value="Tetratricopeptide repeat domain"/>
    <property type="match status" value="3"/>
</dbReference>
<dbReference type="AlphaFoldDB" id="A0A814UPN0"/>
<feature type="repeat" description="TPR" evidence="3">
    <location>
        <begin position="245"/>
        <end position="278"/>
    </location>
</feature>